<dbReference type="EMBL" id="LVYI01000002">
    <property type="protein sequence ID" value="OAP63442.1"/>
    <property type="molecule type" value="Genomic_DNA"/>
</dbReference>
<dbReference type="AlphaFoldDB" id="A0A178ZUM7"/>
<feature type="compositionally biased region" description="Pro residues" evidence="1">
    <location>
        <begin position="225"/>
        <end position="235"/>
    </location>
</feature>
<organism evidence="2 3">
    <name type="scientific">Fonsecaea erecta</name>
    <dbReference type="NCBI Taxonomy" id="1367422"/>
    <lineage>
        <taxon>Eukaryota</taxon>
        <taxon>Fungi</taxon>
        <taxon>Dikarya</taxon>
        <taxon>Ascomycota</taxon>
        <taxon>Pezizomycotina</taxon>
        <taxon>Eurotiomycetes</taxon>
        <taxon>Chaetothyriomycetidae</taxon>
        <taxon>Chaetothyriales</taxon>
        <taxon>Herpotrichiellaceae</taxon>
        <taxon>Fonsecaea</taxon>
    </lineage>
</organism>
<feature type="compositionally biased region" description="Basic residues" evidence="1">
    <location>
        <begin position="73"/>
        <end position="82"/>
    </location>
</feature>
<feature type="region of interest" description="Disordered" evidence="1">
    <location>
        <begin position="1"/>
        <end position="85"/>
    </location>
</feature>
<sequence length="279" mass="29843">MPAVVINNGVPTGRHESGIGRQPGLPELPSGPADRPSSPALASHAWDAPAAELESRSRAIEAVELSASSTTQRPRRASRYQRHYSTSPVETASINALLAATDAVELDSTPIIAELPAADTHHPFSRQNNAVGSLHSGSAYQAYPGLADLSLSDAPRSPSPLTSSSARAHTRTRSSAVVEQQKPPPDIHDQTHRRQLVSSPVAMMDADSLVPSHARARAKSASLPNSPPYPCPGPKQPTSSYSEPQPQHQHQHQHQTKLPYPLYHGTGTVVMPLHRDYAS</sequence>
<keyword evidence="3" id="KW-1185">Reference proteome</keyword>
<dbReference type="GeneID" id="30006839"/>
<evidence type="ECO:0000313" key="2">
    <source>
        <dbReference type="EMBL" id="OAP63442.1"/>
    </source>
</evidence>
<evidence type="ECO:0000256" key="1">
    <source>
        <dbReference type="SAM" id="MobiDB-lite"/>
    </source>
</evidence>
<gene>
    <name evidence="2" type="ORF">AYL99_02669</name>
</gene>
<accession>A0A178ZUM7</accession>
<protein>
    <submittedName>
        <fullName evidence="2">Uncharacterized protein</fullName>
    </submittedName>
</protein>
<dbReference type="Proteomes" id="UP000078343">
    <property type="component" value="Unassembled WGS sequence"/>
</dbReference>
<feature type="region of interest" description="Disordered" evidence="1">
    <location>
        <begin position="211"/>
        <end position="263"/>
    </location>
</feature>
<comment type="caution">
    <text evidence="2">The sequence shown here is derived from an EMBL/GenBank/DDBJ whole genome shotgun (WGS) entry which is preliminary data.</text>
</comment>
<proteinExistence type="predicted"/>
<name>A0A178ZUM7_9EURO</name>
<feature type="region of interest" description="Disordered" evidence="1">
    <location>
        <begin position="151"/>
        <end position="194"/>
    </location>
</feature>
<evidence type="ECO:0000313" key="3">
    <source>
        <dbReference type="Proteomes" id="UP000078343"/>
    </source>
</evidence>
<reference evidence="2 3" key="1">
    <citation type="submission" date="2016-04" db="EMBL/GenBank/DDBJ databases">
        <title>Draft genome of Fonsecaea erecta CBS 125763.</title>
        <authorList>
            <person name="Weiss V.A."/>
            <person name="Vicente V.A."/>
            <person name="Raittz R.T."/>
            <person name="Moreno L.F."/>
            <person name="De Souza E.M."/>
            <person name="Pedrosa F.O."/>
            <person name="Steffens M.B."/>
            <person name="Faoro H."/>
            <person name="Tadra-Sfeir M.Z."/>
            <person name="Najafzadeh M.J."/>
            <person name="Felipe M.S."/>
            <person name="Teixeira M."/>
            <person name="Sun J."/>
            <person name="Xi L."/>
            <person name="Gomes R."/>
            <person name="De Azevedo C.M."/>
            <person name="Salgado C.G."/>
            <person name="Da Silva M.B."/>
            <person name="Nascimento M.F."/>
            <person name="Queiroz-Telles F."/>
            <person name="Attili D.S."/>
            <person name="Gorbushina A."/>
        </authorList>
    </citation>
    <scope>NUCLEOTIDE SEQUENCE [LARGE SCALE GENOMIC DNA]</scope>
    <source>
        <strain evidence="2 3">CBS 125763</strain>
    </source>
</reference>
<dbReference type="OrthoDB" id="4150150at2759"/>
<dbReference type="RefSeq" id="XP_018696809.1">
    <property type="nucleotide sequence ID" value="XM_018834185.1"/>
</dbReference>
<dbReference type="STRING" id="1367422.A0A178ZUM7"/>